<comment type="caution">
    <text evidence="6">The sequence shown here is derived from an EMBL/GenBank/DDBJ whole genome shotgun (WGS) entry which is preliminary data.</text>
</comment>
<dbReference type="GO" id="GO:0016757">
    <property type="term" value="F:glycosyltransferase activity"/>
    <property type="evidence" value="ECO:0007669"/>
    <property type="project" value="UniProtKB-KW"/>
</dbReference>
<dbReference type="FunFam" id="3.40.50.2000:FF:000064">
    <property type="entry name" value="Glycosyltransferase"/>
    <property type="match status" value="1"/>
</dbReference>
<evidence type="ECO:0000256" key="2">
    <source>
        <dbReference type="ARBA" id="ARBA00022676"/>
    </source>
</evidence>
<keyword evidence="3 4" id="KW-0808">Transferase</keyword>
<dbReference type="PROSITE" id="PS00375">
    <property type="entry name" value="UDPGT"/>
    <property type="match status" value="1"/>
</dbReference>
<gene>
    <name evidence="6" type="ORF">Fot_56807</name>
</gene>
<dbReference type="InterPro" id="IPR002213">
    <property type="entry name" value="UDP_glucos_trans"/>
</dbReference>
<evidence type="ECO:0000256" key="5">
    <source>
        <dbReference type="RuleBase" id="RU362057"/>
    </source>
</evidence>
<comment type="similarity">
    <text evidence="1 4">Belongs to the UDP-glycosyltransferase family.</text>
</comment>
<dbReference type="FunFam" id="3.40.50.2000:FF:000103">
    <property type="entry name" value="Glycosyltransferase"/>
    <property type="match status" value="1"/>
</dbReference>
<dbReference type="SUPFAM" id="SSF53756">
    <property type="entry name" value="UDP-Glycosyltransferase/glycogen phosphorylase"/>
    <property type="match status" value="1"/>
</dbReference>
<dbReference type="EMBL" id="JBFOLJ010000061">
    <property type="protein sequence ID" value="KAL2456525.1"/>
    <property type="molecule type" value="Genomic_DNA"/>
</dbReference>
<reference evidence="7" key="1">
    <citation type="submission" date="2024-07" db="EMBL/GenBank/DDBJ databases">
        <title>Two chromosome-level genome assemblies of Korean endemic species Abeliophyllum distichum and Forsythia ovata (Oleaceae).</title>
        <authorList>
            <person name="Jang H."/>
        </authorList>
    </citation>
    <scope>NUCLEOTIDE SEQUENCE [LARGE SCALE GENOMIC DNA]</scope>
</reference>
<accession>A0ABD1NY34</accession>
<sequence length="488" mass="54990">MAPRKEKIVVFPFMAQGHIIPFLSLALKLEQEKGYEITFVNTPLNIKKLQDYIPKFSNIRLLEIPFDSTEHGLPPNSESTETLPIPLMFQLIESSPSLKPAFRNLVSSLVEEDNGRKPLCIISDMFFAWSAEVAHEFGIFHAIFNAGGGYGMAVLHTTWLNLPHLKSNSQEFSLAGFPRGYRFKTKNLPPHLQECKGPWEFMNEVFQDWLKTDAMLFNTIEDIDNTGLKYFREQFPNCSVYPIGPILSSAGSKARGGEDAEATWNRCMKWLDTKAPNSVLYVAFGSQSSLSEAQTKELAKALEASNVDFLWVFRPPSSFLTDSDCINKEWLPEGFKERIENNKRGLLMQKWAPQMEILSHKSVGAFLSHCGWNSIIEALSNGVPILSWPMGAEQPFNAHMLEEEMRVCVGVANGYSDIKHEEIVKKIELVMKGTQGDFMRRKALKVVEMIKSATSDKEGNKASSIEAMNEFLNAAISRAHEQILSPQN</sequence>
<name>A0ABD1NY34_9LAMI</name>
<proteinExistence type="inferred from homology"/>
<dbReference type="PANTHER" id="PTHR48047">
    <property type="entry name" value="GLYCOSYLTRANSFERASE"/>
    <property type="match status" value="1"/>
</dbReference>
<dbReference type="Pfam" id="PF00201">
    <property type="entry name" value="UDPGT"/>
    <property type="match status" value="1"/>
</dbReference>
<dbReference type="EC" id="2.4.1.-" evidence="5"/>
<organism evidence="6 7">
    <name type="scientific">Forsythia ovata</name>
    <dbReference type="NCBI Taxonomy" id="205694"/>
    <lineage>
        <taxon>Eukaryota</taxon>
        <taxon>Viridiplantae</taxon>
        <taxon>Streptophyta</taxon>
        <taxon>Embryophyta</taxon>
        <taxon>Tracheophyta</taxon>
        <taxon>Spermatophyta</taxon>
        <taxon>Magnoliopsida</taxon>
        <taxon>eudicotyledons</taxon>
        <taxon>Gunneridae</taxon>
        <taxon>Pentapetalae</taxon>
        <taxon>asterids</taxon>
        <taxon>lamiids</taxon>
        <taxon>Lamiales</taxon>
        <taxon>Oleaceae</taxon>
        <taxon>Forsythieae</taxon>
        <taxon>Forsythia</taxon>
    </lineage>
</organism>
<dbReference type="AlphaFoldDB" id="A0ABD1NY34"/>
<evidence type="ECO:0000313" key="7">
    <source>
        <dbReference type="Proteomes" id="UP001604277"/>
    </source>
</evidence>
<protein>
    <recommendedName>
        <fullName evidence="5">Glycosyltransferase</fullName>
        <ecNumber evidence="5">2.4.1.-</ecNumber>
    </recommendedName>
</protein>
<evidence type="ECO:0000313" key="6">
    <source>
        <dbReference type="EMBL" id="KAL2456525.1"/>
    </source>
</evidence>
<evidence type="ECO:0000256" key="1">
    <source>
        <dbReference type="ARBA" id="ARBA00009995"/>
    </source>
</evidence>
<keyword evidence="2 4" id="KW-0328">Glycosyltransferase</keyword>
<dbReference type="Proteomes" id="UP001604277">
    <property type="component" value="Unassembled WGS sequence"/>
</dbReference>
<dbReference type="CDD" id="cd03784">
    <property type="entry name" value="GT1_Gtf-like"/>
    <property type="match status" value="1"/>
</dbReference>
<evidence type="ECO:0000256" key="4">
    <source>
        <dbReference type="RuleBase" id="RU003718"/>
    </source>
</evidence>
<dbReference type="Gene3D" id="3.40.50.2000">
    <property type="entry name" value="Glycogen Phosphorylase B"/>
    <property type="match status" value="2"/>
</dbReference>
<dbReference type="InterPro" id="IPR035595">
    <property type="entry name" value="UDP_glycos_trans_CS"/>
</dbReference>
<dbReference type="PANTHER" id="PTHR48047:SF61">
    <property type="entry name" value="OS04G0273600 PROTEIN"/>
    <property type="match status" value="1"/>
</dbReference>
<keyword evidence="7" id="KW-1185">Reference proteome</keyword>
<evidence type="ECO:0000256" key="3">
    <source>
        <dbReference type="ARBA" id="ARBA00022679"/>
    </source>
</evidence>